<dbReference type="Gene3D" id="3.30.70.2570">
    <property type="entry name" value="Elongation factor 4, C-terminal domain"/>
    <property type="match status" value="1"/>
</dbReference>
<dbReference type="GO" id="GO:0005743">
    <property type="term" value="C:mitochondrial inner membrane"/>
    <property type="evidence" value="ECO:0007669"/>
    <property type="project" value="UniProtKB-SubCell"/>
</dbReference>
<dbReference type="FunFam" id="3.30.70.2570:FF:000001">
    <property type="entry name" value="Translation factor GUF1, mitochondrial"/>
    <property type="match status" value="1"/>
</dbReference>
<dbReference type="SUPFAM" id="SSF54980">
    <property type="entry name" value="EF-G C-terminal domain-like"/>
    <property type="match status" value="2"/>
</dbReference>
<dbReference type="GeneID" id="17262465"/>
<evidence type="ECO:0000256" key="5">
    <source>
        <dbReference type="ARBA" id="ARBA00023128"/>
    </source>
</evidence>
<dbReference type="KEGG" id="ehx:EMIHUDRAFT_421834"/>
<dbReference type="PANTHER" id="PTHR43512">
    <property type="entry name" value="TRANSLATION FACTOR GUF1-RELATED"/>
    <property type="match status" value="1"/>
</dbReference>
<dbReference type="EC" id="3.6.5.n1" evidence="8"/>
<dbReference type="GO" id="GO:0097177">
    <property type="term" value="F:mitochondrial ribosome binding"/>
    <property type="evidence" value="ECO:0007669"/>
    <property type="project" value="TreeGrafter"/>
</dbReference>
<dbReference type="GO" id="GO:0005759">
    <property type="term" value="C:mitochondrial matrix"/>
    <property type="evidence" value="ECO:0007669"/>
    <property type="project" value="UniProtKB-UniRule"/>
</dbReference>
<feature type="binding site" evidence="8">
    <location>
        <begin position="178"/>
        <end position="181"/>
    </location>
    <ligand>
        <name>GTP</name>
        <dbReference type="ChEBI" id="CHEBI:37565"/>
    </ligand>
</feature>
<keyword evidence="11" id="KW-1185">Reference proteome</keyword>
<dbReference type="InterPro" id="IPR013842">
    <property type="entry name" value="LepA_CTD"/>
</dbReference>
<dbReference type="GO" id="GO:0003924">
    <property type="term" value="F:GTPase activity"/>
    <property type="evidence" value="ECO:0007669"/>
    <property type="project" value="UniProtKB-UniRule"/>
</dbReference>
<evidence type="ECO:0000256" key="4">
    <source>
        <dbReference type="ARBA" id="ARBA00022801"/>
    </source>
</evidence>
<dbReference type="GO" id="GO:0045727">
    <property type="term" value="P:positive regulation of translation"/>
    <property type="evidence" value="ECO:0007669"/>
    <property type="project" value="UniProtKB-UniRule"/>
</dbReference>
<evidence type="ECO:0000313" key="11">
    <source>
        <dbReference type="Proteomes" id="UP000013827"/>
    </source>
</evidence>
<dbReference type="SUPFAM" id="SSF52540">
    <property type="entry name" value="P-loop containing nucleoside triphosphate hydrolases"/>
    <property type="match status" value="1"/>
</dbReference>
<keyword evidence="2 8" id="KW-0547">Nucleotide-binding</keyword>
<dbReference type="eggNOG" id="KOG0462">
    <property type="taxonomic scope" value="Eukaryota"/>
</dbReference>
<dbReference type="PANTHER" id="PTHR43512:SF7">
    <property type="entry name" value="TRANSLATION FACTOR GUF1, MITOCHONDRIAL"/>
    <property type="match status" value="1"/>
</dbReference>
<feature type="domain" description="Tr-type G" evidence="9">
    <location>
        <begin position="49"/>
        <end position="229"/>
    </location>
</feature>
<evidence type="ECO:0000256" key="8">
    <source>
        <dbReference type="HAMAP-Rule" id="MF_03137"/>
    </source>
</evidence>
<dbReference type="HAMAP" id="MF_00071">
    <property type="entry name" value="LepA"/>
    <property type="match status" value="1"/>
</dbReference>
<dbReference type="AlphaFoldDB" id="A0A0D3IYH0"/>
<dbReference type="Gene3D" id="3.40.50.300">
    <property type="entry name" value="P-loop containing nucleotide triphosphate hydrolases"/>
    <property type="match status" value="1"/>
</dbReference>
<name>A0A0D3IYH0_EMIH1</name>
<reference evidence="11" key="1">
    <citation type="journal article" date="2013" name="Nature">
        <title>Pan genome of the phytoplankton Emiliania underpins its global distribution.</title>
        <authorList>
            <person name="Read B.A."/>
            <person name="Kegel J."/>
            <person name="Klute M.J."/>
            <person name="Kuo A."/>
            <person name="Lefebvre S.C."/>
            <person name="Maumus F."/>
            <person name="Mayer C."/>
            <person name="Miller J."/>
            <person name="Monier A."/>
            <person name="Salamov A."/>
            <person name="Young J."/>
            <person name="Aguilar M."/>
            <person name="Claverie J.M."/>
            <person name="Frickenhaus S."/>
            <person name="Gonzalez K."/>
            <person name="Herman E.K."/>
            <person name="Lin Y.C."/>
            <person name="Napier J."/>
            <person name="Ogata H."/>
            <person name="Sarno A.F."/>
            <person name="Shmutz J."/>
            <person name="Schroeder D."/>
            <person name="de Vargas C."/>
            <person name="Verret F."/>
            <person name="von Dassow P."/>
            <person name="Valentin K."/>
            <person name="Van de Peer Y."/>
            <person name="Wheeler G."/>
            <person name="Dacks J.B."/>
            <person name="Delwiche C.F."/>
            <person name="Dyhrman S.T."/>
            <person name="Glockner G."/>
            <person name="John U."/>
            <person name="Richards T."/>
            <person name="Worden A.Z."/>
            <person name="Zhang X."/>
            <person name="Grigoriev I.V."/>
            <person name="Allen A.E."/>
            <person name="Bidle K."/>
            <person name="Borodovsky M."/>
            <person name="Bowler C."/>
            <person name="Brownlee C."/>
            <person name="Cock J.M."/>
            <person name="Elias M."/>
            <person name="Gladyshev V.N."/>
            <person name="Groth M."/>
            <person name="Guda C."/>
            <person name="Hadaegh A."/>
            <person name="Iglesias-Rodriguez M.D."/>
            <person name="Jenkins J."/>
            <person name="Jones B.M."/>
            <person name="Lawson T."/>
            <person name="Leese F."/>
            <person name="Lindquist E."/>
            <person name="Lobanov A."/>
            <person name="Lomsadze A."/>
            <person name="Malik S.B."/>
            <person name="Marsh M.E."/>
            <person name="Mackinder L."/>
            <person name="Mock T."/>
            <person name="Mueller-Roeber B."/>
            <person name="Pagarete A."/>
            <person name="Parker M."/>
            <person name="Probert I."/>
            <person name="Quesneville H."/>
            <person name="Raines C."/>
            <person name="Rensing S.A."/>
            <person name="Riano-Pachon D.M."/>
            <person name="Richier S."/>
            <person name="Rokitta S."/>
            <person name="Shiraiwa Y."/>
            <person name="Soanes D.M."/>
            <person name="van der Giezen M."/>
            <person name="Wahlund T.M."/>
            <person name="Williams B."/>
            <person name="Wilson W."/>
            <person name="Wolfe G."/>
            <person name="Wurch L.L."/>
        </authorList>
    </citation>
    <scope>NUCLEOTIDE SEQUENCE</scope>
</reference>
<comment type="function">
    <text evidence="8">Promotes mitochondrial protein synthesis. May act as a fidelity factor of the translation reaction, by catalyzing a one-codon backward translocation of tRNAs on improperly translocated ribosomes. Binds to mitochondrial ribosomes in a GTP-dependent manner.</text>
</comment>
<dbReference type="PaxDb" id="2903-EOD16305"/>
<dbReference type="InterPro" id="IPR035647">
    <property type="entry name" value="EFG_III/V"/>
</dbReference>
<dbReference type="InterPro" id="IPR005225">
    <property type="entry name" value="Small_GTP-bd"/>
</dbReference>
<dbReference type="CDD" id="cd03709">
    <property type="entry name" value="lepA_C"/>
    <property type="match status" value="1"/>
</dbReference>
<dbReference type="Pfam" id="PF00009">
    <property type="entry name" value="GTP_EFTU"/>
    <property type="match status" value="1"/>
</dbReference>
<protein>
    <recommendedName>
        <fullName evidence="8">Translation factor GUF1 homolog, mitochondrial</fullName>
        <ecNumber evidence="8">3.6.5.n1</ecNumber>
    </recommendedName>
    <alternativeName>
        <fullName evidence="8">Elongation factor 4 homolog</fullName>
        <shortName evidence="8">EF-4</shortName>
    </alternativeName>
    <alternativeName>
        <fullName evidence="8">GTPase GUF1 homolog</fullName>
    </alternativeName>
    <alternativeName>
        <fullName evidence="8">Ribosomal back-translocase</fullName>
    </alternativeName>
</protein>
<comment type="similarity">
    <text evidence="1">Belongs to the TRAFAC class translation factor GTPase superfamily. Classic translation factor GTPase family. LepA subfamily.</text>
</comment>
<dbReference type="FunFam" id="3.30.70.240:FF:000007">
    <property type="entry name" value="Translation factor GUF1, mitochondrial"/>
    <property type="match status" value="1"/>
</dbReference>
<evidence type="ECO:0000256" key="7">
    <source>
        <dbReference type="ARBA" id="ARBA00023136"/>
    </source>
</evidence>
<dbReference type="RefSeq" id="XP_005768734.1">
    <property type="nucleotide sequence ID" value="XM_005768677.1"/>
</dbReference>
<dbReference type="InterPro" id="IPR000640">
    <property type="entry name" value="EFG_V-like"/>
</dbReference>
<dbReference type="Gene3D" id="3.30.70.240">
    <property type="match status" value="1"/>
</dbReference>
<organism evidence="10 11">
    <name type="scientific">Emiliania huxleyi (strain CCMP1516)</name>
    <dbReference type="NCBI Taxonomy" id="280463"/>
    <lineage>
        <taxon>Eukaryota</taxon>
        <taxon>Haptista</taxon>
        <taxon>Haptophyta</taxon>
        <taxon>Prymnesiophyceae</taxon>
        <taxon>Isochrysidales</taxon>
        <taxon>Noelaerhabdaceae</taxon>
        <taxon>Emiliania</taxon>
    </lineage>
</organism>
<feature type="binding site" evidence="8">
    <location>
        <begin position="124"/>
        <end position="128"/>
    </location>
    <ligand>
        <name>GTP</name>
        <dbReference type="ChEBI" id="CHEBI:37565"/>
    </ligand>
</feature>
<sequence length="651" mass="70147">MRRAARGGCAAAAAVRRGAARRSLCGAATAAAGPQAEELASVAIEIPTERVRNFCIISHVDHGKSTLADRMLEMTGAARPGEREAQSLDSLAVERSRGITIKAQTVSLLHEDEEGERWLLNLIDTPGHVDFSYEVSRSLAACQGALLLVDSTKGVQAQTVANFWLAFEQSIEIVPVINKVDLPHANVEGTRAQMRAVFDEKDALPISAKTGQGCGALFPALLRSVPPPPGRRDAPLRLLLFDSWYDDYRGVLCLVQVLDGTLALGSQIVSAASAKTYAVQQIELMRPAGPVPLPALAAGQVACVALGMKHIQEASVGDTFSDPAAPQPALPGFQKPQPMVFAGMYPLEGEGFDALQHAMSRFLLKDGSVTVEPESSPTLGQGLRCGFLGLLHLEVVQQRLQQEHDMEVLLTSPTVPLRATLKDGSQLEVRSPEALAQLKLEDALVSLNEPLVKVTILSPSEYVGGLITLCEESGGQLLSQSFLSAEHAMLQYSLPLAEIATEFHDRLKTLSSGYASFDYEPHGEQPADVVPLGLHVNKRPVGALTRIVRSSKATDFGRAMVQTLKEEMDRTVHDIVIQATVGSRVVARETVRAVRKNVLAKCYGGDISRKKKLLEKQKAGKKRASLHVGDVAIPHEAFVKVLAPSSRKKKR</sequence>
<dbReference type="NCBIfam" id="TIGR00231">
    <property type="entry name" value="small_GTP"/>
    <property type="match status" value="1"/>
</dbReference>
<dbReference type="NCBIfam" id="TIGR01393">
    <property type="entry name" value="lepA"/>
    <property type="match status" value="1"/>
</dbReference>
<evidence type="ECO:0000256" key="1">
    <source>
        <dbReference type="ARBA" id="ARBA00005454"/>
    </source>
</evidence>
<dbReference type="Gene3D" id="2.40.30.10">
    <property type="entry name" value="Translation factors"/>
    <property type="match status" value="1"/>
</dbReference>
<dbReference type="FunFam" id="3.40.50.300:FF:000078">
    <property type="entry name" value="Elongation factor 4"/>
    <property type="match status" value="1"/>
</dbReference>
<dbReference type="InterPro" id="IPR038363">
    <property type="entry name" value="LepA_C_sf"/>
</dbReference>
<dbReference type="GO" id="GO:0005525">
    <property type="term" value="F:GTP binding"/>
    <property type="evidence" value="ECO:0007669"/>
    <property type="project" value="UniProtKB-UniRule"/>
</dbReference>
<dbReference type="PROSITE" id="PS51722">
    <property type="entry name" value="G_TR_2"/>
    <property type="match status" value="1"/>
</dbReference>
<feature type="binding site" evidence="8">
    <location>
        <begin position="58"/>
        <end position="65"/>
    </location>
    <ligand>
        <name>GTP</name>
        <dbReference type="ChEBI" id="CHEBI:37565"/>
    </ligand>
</feature>
<comment type="catalytic activity">
    <reaction evidence="8">
        <text>GTP + H2O = GDP + phosphate + H(+)</text>
        <dbReference type="Rhea" id="RHEA:19669"/>
        <dbReference type="ChEBI" id="CHEBI:15377"/>
        <dbReference type="ChEBI" id="CHEBI:15378"/>
        <dbReference type="ChEBI" id="CHEBI:37565"/>
        <dbReference type="ChEBI" id="CHEBI:43474"/>
        <dbReference type="ChEBI" id="CHEBI:58189"/>
        <dbReference type="EC" id="3.6.5.n1"/>
    </reaction>
</comment>
<dbReference type="CDD" id="cd01890">
    <property type="entry name" value="LepA"/>
    <property type="match status" value="1"/>
</dbReference>
<dbReference type="Proteomes" id="UP000013827">
    <property type="component" value="Unassembled WGS sequence"/>
</dbReference>
<keyword evidence="7 8" id="KW-0472">Membrane</keyword>
<keyword evidence="5 8" id="KW-0496">Mitochondrion</keyword>
<dbReference type="OMA" id="QVKCDEN"/>
<evidence type="ECO:0000256" key="3">
    <source>
        <dbReference type="ARBA" id="ARBA00022792"/>
    </source>
</evidence>
<keyword evidence="8" id="KW-0648">Protein biosynthesis</keyword>
<dbReference type="InterPro" id="IPR027417">
    <property type="entry name" value="P-loop_NTPase"/>
</dbReference>
<dbReference type="InterPro" id="IPR035654">
    <property type="entry name" value="LepA_IV"/>
</dbReference>
<evidence type="ECO:0000259" key="9">
    <source>
        <dbReference type="PROSITE" id="PS51722"/>
    </source>
</evidence>
<dbReference type="InterPro" id="IPR006297">
    <property type="entry name" value="EF-4"/>
</dbReference>
<dbReference type="FunFam" id="3.30.70.870:FF:000004">
    <property type="entry name" value="Translation factor GUF1, mitochondrial"/>
    <property type="match status" value="1"/>
</dbReference>
<evidence type="ECO:0000256" key="2">
    <source>
        <dbReference type="ARBA" id="ARBA00022741"/>
    </source>
</evidence>
<dbReference type="Gene3D" id="3.30.70.870">
    <property type="entry name" value="Elongation Factor G (Translational Gtpase), domain 3"/>
    <property type="match status" value="1"/>
</dbReference>
<dbReference type="PRINTS" id="PR00315">
    <property type="entry name" value="ELONGATNFCT"/>
</dbReference>
<evidence type="ECO:0000313" key="10">
    <source>
        <dbReference type="EnsemblProtists" id="EOD16305"/>
    </source>
</evidence>
<comment type="similarity">
    <text evidence="8">Belongs to the GTP-binding elongation factor family. LepA subfamily.</text>
</comment>
<dbReference type="SUPFAM" id="SSF50447">
    <property type="entry name" value="Translation proteins"/>
    <property type="match status" value="1"/>
</dbReference>
<dbReference type="InterPro" id="IPR000795">
    <property type="entry name" value="T_Tr_GTP-bd_dom"/>
</dbReference>
<dbReference type="PROSITE" id="PS00301">
    <property type="entry name" value="G_TR_1"/>
    <property type="match status" value="1"/>
</dbReference>
<proteinExistence type="inferred from homology"/>
<reference evidence="10" key="2">
    <citation type="submission" date="2024-10" db="UniProtKB">
        <authorList>
            <consortium name="EnsemblProtists"/>
        </authorList>
    </citation>
    <scope>IDENTIFICATION</scope>
</reference>
<dbReference type="HOGENOM" id="CLU_009995_3_3_1"/>
<dbReference type="STRING" id="2903.R1DP93"/>
<keyword evidence="6 8" id="KW-0342">GTP-binding</keyword>
<accession>A0A0D3IYH0</accession>
<dbReference type="GO" id="GO:0006412">
    <property type="term" value="P:translation"/>
    <property type="evidence" value="ECO:0007669"/>
    <property type="project" value="UniProtKB-KW"/>
</dbReference>
<evidence type="ECO:0000256" key="6">
    <source>
        <dbReference type="ARBA" id="ARBA00023134"/>
    </source>
</evidence>
<dbReference type="FunFam" id="2.40.30.10:FF:000015">
    <property type="entry name" value="Translation factor GUF1, mitochondrial"/>
    <property type="match status" value="1"/>
</dbReference>
<dbReference type="Pfam" id="PF00679">
    <property type="entry name" value="EFG_C"/>
    <property type="match status" value="1"/>
</dbReference>
<keyword evidence="3 8" id="KW-0999">Mitochondrion inner membrane</keyword>
<dbReference type="InterPro" id="IPR009000">
    <property type="entry name" value="Transl_B-barrel_sf"/>
</dbReference>
<dbReference type="Pfam" id="PF06421">
    <property type="entry name" value="LepA_C"/>
    <property type="match status" value="1"/>
</dbReference>
<dbReference type="EnsemblProtists" id="EOD16305">
    <property type="protein sequence ID" value="EOD16305"/>
    <property type="gene ID" value="EMIHUDRAFT_421834"/>
</dbReference>
<dbReference type="InterPro" id="IPR031157">
    <property type="entry name" value="G_TR_CS"/>
</dbReference>
<comment type="subcellular location">
    <subcellularLocation>
        <location evidence="8">Mitochondrion inner membrane</location>
        <topology evidence="8">Peripheral membrane protein</topology>
        <orientation evidence="8">Matrix side</orientation>
    </subcellularLocation>
</comment>
<keyword evidence="4 8" id="KW-0378">Hydrolase</keyword>